<dbReference type="OMA" id="STYMAVC"/>
<dbReference type="InParanoid" id="H2XZF0"/>
<reference evidence="3" key="1">
    <citation type="journal article" date="2002" name="Science">
        <title>The draft genome of Ciona intestinalis: insights into chordate and vertebrate origins.</title>
        <authorList>
            <person name="Dehal P."/>
            <person name="Satou Y."/>
            <person name="Campbell R.K."/>
            <person name="Chapman J."/>
            <person name="Degnan B."/>
            <person name="De Tomaso A."/>
            <person name="Davidson B."/>
            <person name="Di Gregorio A."/>
            <person name="Gelpke M."/>
            <person name="Goodstein D.M."/>
            <person name="Harafuji N."/>
            <person name="Hastings K.E."/>
            <person name="Ho I."/>
            <person name="Hotta K."/>
            <person name="Huang W."/>
            <person name="Kawashima T."/>
            <person name="Lemaire P."/>
            <person name="Martinez D."/>
            <person name="Meinertzhagen I.A."/>
            <person name="Necula S."/>
            <person name="Nonaka M."/>
            <person name="Putnam N."/>
            <person name="Rash S."/>
            <person name="Saiga H."/>
            <person name="Satake M."/>
            <person name="Terry A."/>
            <person name="Yamada L."/>
            <person name="Wang H.G."/>
            <person name="Awazu S."/>
            <person name="Azumi K."/>
            <person name="Boore J."/>
            <person name="Branno M."/>
            <person name="Chin-Bow S."/>
            <person name="DeSantis R."/>
            <person name="Doyle S."/>
            <person name="Francino P."/>
            <person name="Keys D.N."/>
            <person name="Haga S."/>
            <person name="Hayashi H."/>
            <person name="Hino K."/>
            <person name="Imai K.S."/>
            <person name="Inaba K."/>
            <person name="Kano S."/>
            <person name="Kobayashi K."/>
            <person name="Kobayashi M."/>
            <person name="Lee B.I."/>
            <person name="Makabe K.W."/>
            <person name="Manohar C."/>
            <person name="Matassi G."/>
            <person name="Medina M."/>
            <person name="Mochizuki Y."/>
            <person name="Mount S."/>
            <person name="Morishita T."/>
            <person name="Miura S."/>
            <person name="Nakayama A."/>
            <person name="Nishizaka S."/>
            <person name="Nomoto H."/>
            <person name="Ohta F."/>
            <person name="Oishi K."/>
            <person name="Rigoutsos I."/>
            <person name="Sano M."/>
            <person name="Sasaki A."/>
            <person name="Sasakura Y."/>
            <person name="Shoguchi E."/>
            <person name="Shin-i T."/>
            <person name="Spagnuolo A."/>
            <person name="Stainier D."/>
            <person name="Suzuki M.M."/>
            <person name="Tassy O."/>
            <person name="Takatori N."/>
            <person name="Tokuoka M."/>
            <person name="Yagi K."/>
            <person name="Yoshizaki F."/>
            <person name="Wada S."/>
            <person name="Zhang C."/>
            <person name="Hyatt P.D."/>
            <person name="Larimer F."/>
            <person name="Detter C."/>
            <person name="Doggett N."/>
            <person name="Glavina T."/>
            <person name="Hawkins T."/>
            <person name="Richardson P."/>
            <person name="Lucas S."/>
            <person name="Kohara Y."/>
            <person name="Levine M."/>
            <person name="Satoh N."/>
            <person name="Rokhsar D.S."/>
        </authorList>
    </citation>
    <scope>NUCLEOTIDE SEQUENCE [LARGE SCALE GENOMIC DNA]</scope>
</reference>
<reference evidence="2" key="3">
    <citation type="submission" date="2025-09" db="UniProtKB">
        <authorList>
            <consortium name="Ensembl"/>
        </authorList>
    </citation>
    <scope>IDENTIFICATION</scope>
</reference>
<evidence type="ECO:0000256" key="1">
    <source>
        <dbReference type="SAM" id="Phobius"/>
    </source>
</evidence>
<evidence type="ECO:0000313" key="2">
    <source>
        <dbReference type="Ensembl" id="ENSCINP00000035034.1"/>
    </source>
</evidence>
<evidence type="ECO:0000313" key="3">
    <source>
        <dbReference type="Proteomes" id="UP000008144"/>
    </source>
</evidence>
<name>H2XZF0_CIOIN</name>
<protein>
    <submittedName>
        <fullName evidence="2">Uncharacterized protein</fullName>
    </submittedName>
</protein>
<accession>H2XZF0</accession>
<keyword evidence="1" id="KW-0472">Membrane</keyword>
<keyword evidence="1" id="KW-1133">Transmembrane helix</keyword>
<reference evidence="2" key="2">
    <citation type="submission" date="2025-08" db="UniProtKB">
        <authorList>
            <consortium name="Ensembl"/>
        </authorList>
    </citation>
    <scope>IDENTIFICATION</scope>
</reference>
<dbReference type="Proteomes" id="UP000008144">
    <property type="component" value="Unassembled WGS sequence"/>
</dbReference>
<keyword evidence="3" id="KW-1185">Reference proteome</keyword>
<dbReference type="Ensembl" id="ENSCINT00000035586.1">
    <property type="protein sequence ID" value="ENSCINP00000035034.1"/>
    <property type="gene ID" value="ENSCING00000023804.1"/>
</dbReference>
<feature type="transmembrane region" description="Helical" evidence="1">
    <location>
        <begin position="92"/>
        <end position="111"/>
    </location>
</feature>
<sequence length="118" mass="13473">MLQGFVQTDAVGKILFPNIHNVFVVNYKEYVRSIPWQHNNITGDTFRQFNGCTMLICGFLLVLNKYVKVSSFVMHVMALWSVYAHMLASDSTYMAVCGGVISTLMLFMCFAQKKEKED</sequence>
<dbReference type="AlphaFoldDB" id="H2XZF0"/>
<proteinExistence type="predicted"/>
<keyword evidence="1" id="KW-0812">Transmembrane</keyword>
<organism evidence="2 3">
    <name type="scientific">Ciona intestinalis</name>
    <name type="common">Transparent sea squirt</name>
    <name type="synonym">Ascidia intestinalis</name>
    <dbReference type="NCBI Taxonomy" id="7719"/>
    <lineage>
        <taxon>Eukaryota</taxon>
        <taxon>Metazoa</taxon>
        <taxon>Chordata</taxon>
        <taxon>Tunicata</taxon>
        <taxon>Ascidiacea</taxon>
        <taxon>Phlebobranchia</taxon>
        <taxon>Cionidae</taxon>
        <taxon>Ciona</taxon>
    </lineage>
</organism>
<dbReference type="HOGENOM" id="CLU_2072297_0_0_1"/>
<dbReference type="GeneTree" id="ENSGT00660000097434"/>